<comment type="caution">
    <text evidence="12">The sequence shown here is derived from an EMBL/GenBank/DDBJ whole genome shotgun (WGS) entry which is preliminary data.</text>
</comment>
<comment type="similarity">
    <text evidence="1 10">Belongs to the tannase family.</text>
</comment>
<feature type="compositionally biased region" description="Low complexity" evidence="11">
    <location>
        <begin position="197"/>
        <end position="208"/>
    </location>
</feature>
<evidence type="ECO:0000256" key="11">
    <source>
        <dbReference type="SAM" id="MobiDB-lite"/>
    </source>
</evidence>
<feature type="chain" id="PRO_5043113897" description="Carboxylic ester hydrolase" evidence="10">
    <location>
        <begin position="17"/>
        <end position="937"/>
    </location>
</feature>
<evidence type="ECO:0000256" key="6">
    <source>
        <dbReference type="ARBA" id="ARBA00022801"/>
    </source>
</evidence>
<keyword evidence="2" id="KW-0719">Serine esterase</keyword>
<keyword evidence="3" id="KW-0858">Xylan degradation</keyword>
<dbReference type="Proteomes" id="UP001324427">
    <property type="component" value="Unassembled WGS sequence"/>
</dbReference>
<keyword evidence="13" id="KW-1185">Reference proteome</keyword>
<feature type="region of interest" description="Disordered" evidence="11">
    <location>
        <begin position="258"/>
        <end position="287"/>
    </location>
</feature>
<gene>
    <name evidence="12" type="ORF">LTR36_002947</name>
</gene>
<keyword evidence="4" id="KW-0479">Metal-binding</keyword>
<dbReference type="PANTHER" id="PTHR33938:SF15">
    <property type="entry name" value="FERULOYL ESTERASE B-RELATED"/>
    <property type="match status" value="1"/>
</dbReference>
<proteinExistence type="inferred from homology"/>
<evidence type="ECO:0000256" key="7">
    <source>
        <dbReference type="ARBA" id="ARBA00022837"/>
    </source>
</evidence>
<reference evidence="12 13" key="1">
    <citation type="submission" date="2021-11" db="EMBL/GenBank/DDBJ databases">
        <title>Black yeast isolated from Biological Soil Crust.</title>
        <authorList>
            <person name="Kurbessoian T."/>
        </authorList>
    </citation>
    <scope>NUCLEOTIDE SEQUENCE [LARGE SCALE GENOMIC DNA]</scope>
    <source>
        <strain evidence="12 13">CCFEE 5522</strain>
    </source>
</reference>
<dbReference type="InterPro" id="IPR029058">
    <property type="entry name" value="AB_hydrolase_fold"/>
</dbReference>
<evidence type="ECO:0000256" key="9">
    <source>
        <dbReference type="ARBA" id="ARBA00034075"/>
    </source>
</evidence>
<keyword evidence="3" id="KW-0624">Polysaccharide degradation</keyword>
<feature type="signal peptide" evidence="10">
    <location>
        <begin position="1"/>
        <end position="16"/>
    </location>
</feature>
<evidence type="ECO:0000256" key="5">
    <source>
        <dbReference type="ARBA" id="ARBA00022729"/>
    </source>
</evidence>
<evidence type="ECO:0000256" key="8">
    <source>
        <dbReference type="ARBA" id="ARBA00023157"/>
    </source>
</evidence>
<keyword evidence="5 10" id="KW-0732">Signal</keyword>
<evidence type="ECO:0000256" key="3">
    <source>
        <dbReference type="ARBA" id="ARBA00022651"/>
    </source>
</evidence>
<comment type="catalytic activity">
    <reaction evidence="9">
        <text>feruloyl-polysaccharide + H2O = ferulate + polysaccharide.</text>
        <dbReference type="EC" id="3.1.1.73"/>
    </reaction>
</comment>
<dbReference type="SUPFAM" id="SSF53474">
    <property type="entry name" value="alpha/beta-Hydrolases"/>
    <property type="match status" value="1"/>
</dbReference>
<evidence type="ECO:0000313" key="12">
    <source>
        <dbReference type="EMBL" id="KAK4549980.1"/>
    </source>
</evidence>
<keyword evidence="7" id="KW-0106">Calcium</keyword>
<feature type="region of interest" description="Disordered" evidence="11">
    <location>
        <begin position="142"/>
        <end position="208"/>
    </location>
</feature>
<keyword evidence="8" id="KW-1015">Disulfide bond</keyword>
<name>A0AAV9JW50_9PEZI</name>
<evidence type="ECO:0000256" key="2">
    <source>
        <dbReference type="ARBA" id="ARBA00022487"/>
    </source>
</evidence>
<protein>
    <recommendedName>
        <fullName evidence="10">Carboxylic ester hydrolase</fullName>
        <ecNumber evidence="10">3.1.1.-</ecNumber>
    </recommendedName>
</protein>
<dbReference type="GO" id="GO:0046872">
    <property type="term" value="F:metal ion binding"/>
    <property type="evidence" value="ECO:0007669"/>
    <property type="project" value="UniProtKB-KW"/>
</dbReference>
<dbReference type="GO" id="GO:0030600">
    <property type="term" value="F:feruloyl esterase activity"/>
    <property type="evidence" value="ECO:0007669"/>
    <property type="project" value="UniProtKB-EC"/>
</dbReference>
<dbReference type="EMBL" id="JAVFHQ010000002">
    <property type="protein sequence ID" value="KAK4549980.1"/>
    <property type="molecule type" value="Genomic_DNA"/>
</dbReference>
<dbReference type="GO" id="GO:0045493">
    <property type="term" value="P:xylan catabolic process"/>
    <property type="evidence" value="ECO:0007669"/>
    <property type="project" value="UniProtKB-KW"/>
</dbReference>
<keyword evidence="3" id="KW-0119">Carbohydrate metabolism</keyword>
<evidence type="ECO:0000313" key="13">
    <source>
        <dbReference type="Proteomes" id="UP001324427"/>
    </source>
</evidence>
<evidence type="ECO:0000256" key="1">
    <source>
        <dbReference type="ARBA" id="ARBA00006249"/>
    </source>
</evidence>
<feature type="compositionally biased region" description="Polar residues" evidence="11">
    <location>
        <begin position="271"/>
        <end position="287"/>
    </location>
</feature>
<feature type="compositionally biased region" description="Low complexity" evidence="11">
    <location>
        <begin position="142"/>
        <end position="189"/>
    </location>
</feature>
<dbReference type="Pfam" id="PF07519">
    <property type="entry name" value="Tannase"/>
    <property type="match status" value="1"/>
</dbReference>
<evidence type="ECO:0000256" key="10">
    <source>
        <dbReference type="RuleBase" id="RU361238"/>
    </source>
</evidence>
<dbReference type="InterPro" id="IPR011118">
    <property type="entry name" value="Tannase/feruloyl_esterase"/>
</dbReference>
<organism evidence="12 13">
    <name type="scientific">Oleoguttula mirabilis</name>
    <dbReference type="NCBI Taxonomy" id="1507867"/>
    <lineage>
        <taxon>Eukaryota</taxon>
        <taxon>Fungi</taxon>
        <taxon>Dikarya</taxon>
        <taxon>Ascomycota</taxon>
        <taxon>Pezizomycotina</taxon>
        <taxon>Dothideomycetes</taxon>
        <taxon>Dothideomycetidae</taxon>
        <taxon>Mycosphaerellales</taxon>
        <taxon>Teratosphaeriaceae</taxon>
        <taxon>Oleoguttula</taxon>
    </lineage>
</organism>
<sequence length="937" mass="95921">MKAGVTFLTFAASVAALSTGTASNASGAPIPTESSNSSIGNNWSNNGNNHHMKELEDEIASLRQQLESASGTCATASGPGSSGSAAGSSSSGVYVSAAASSSSGAYVSATASSSSGASGSNDAAPSNYWGFSGASSSNLSDASTTVLSSYGSGPATTGSSAVSAVVGPSSGSTAAASQASASVSSQSTTPDFYGVEPPTSTDGPTTSTCTVIVTAGQSSAGDVTTTAAAGSATTVEDTTVTSVSTSHLTVTVTETYVGTKSIPSPPPSSSADTASSEVPTNTPSASYTFAGNGTAPAYPTGSASSGFVTASSASANVTSAYRTGTGSSIVSSAVVSSSPTISANSTSAFLTGTGTSVSSAAISSSASVSANSTSAFLTGSATSSSISLPTASAKPNTTDCSALCSTLTSFNDWDVTPMTCTQLSAGTLVDTPSGQSSVGCAASFTPSVDLCQITLNVKTSGSADTYMEVWLPNGNTTDSEWNGRTMSTDNGGLNGCVHYVDMQYVSGLGFAAIGDNAGHNGSSFDGTWTLDNNEAIIDWAWRARHASVDVGKQVVSKFYSEKPTYSYYVGCSAGGAQGLQSAQKFPNDFDGIISGASANDFNHLQDWSARFYQITGEAGNDTFLTLAQWTLVQSYILEQCDEPLDGVNDGILEDPTLCIFDVTAIPVCNDNTTDSSTCLTGTQVETVKDVFTPLYNADNELLYPSLLYGAQVDAFKLGQLSGTVQGISQDFFRGAVYNDSSFDIATIGQADYTRADQLDDLHGNPSAFNADLSGFSGAGKKLMMYHGMADPMTSGYNSQRYYQKVAKTMGLGNTEIDDFMRFFRVSGMAHCGVGGISGAGAWMFGQSGAAASATNNIVSNLVDWVEQGEAPETLLGTKFWYDTPSMGIEFERRHCRYPYRTTYNSGDATSPDSWGCTFMDDWQDCEGTTCSADGTFT</sequence>
<feature type="compositionally biased region" description="Low complexity" evidence="11">
    <location>
        <begin position="34"/>
        <end position="49"/>
    </location>
</feature>
<dbReference type="PANTHER" id="PTHR33938">
    <property type="entry name" value="FERULOYL ESTERASE B-RELATED"/>
    <property type="match status" value="1"/>
</dbReference>
<keyword evidence="6 10" id="KW-0378">Hydrolase</keyword>
<feature type="region of interest" description="Disordered" evidence="11">
    <location>
        <begin position="21"/>
        <end position="50"/>
    </location>
</feature>
<accession>A0AAV9JW50</accession>
<dbReference type="EC" id="3.1.1.-" evidence="10"/>
<dbReference type="AlphaFoldDB" id="A0AAV9JW50"/>
<evidence type="ECO:0000256" key="4">
    <source>
        <dbReference type="ARBA" id="ARBA00022723"/>
    </source>
</evidence>